<evidence type="ECO:0000313" key="2">
    <source>
        <dbReference type="Proteomes" id="UP001497457"/>
    </source>
</evidence>
<dbReference type="InterPro" id="IPR044964">
    <property type="entry name" value="RCD1/SRO1-5"/>
</dbReference>
<dbReference type="PANTHER" id="PTHR32263">
    <property type="entry name" value="INACTIVE POLY [ADP-RIBOSE] POLYMERASE SRO4-RELATED"/>
    <property type="match status" value="1"/>
</dbReference>
<organism evidence="1 2">
    <name type="scientific">Urochloa decumbens</name>
    <dbReference type="NCBI Taxonomy" id="240449"/>
    <lineage>
        <taxon>Eukaryota</taxon>
        <taxon>Viridiplantae</taxon>
        <taxon>Streptophyta</taxon>
        <taxon>Embryophyta</taxon>
        <taxon>Tracheophyta</taxon>
        <taxon>Spermatophyta</taxon>
        <taxon>Magnoliopsida</taxon>
        <taxon>Liliopsida</taxon>
        <taxon>Poales</taxon>
        <taxon>Poaceae</taxon>
        <taxon>PACMAD clade</taxon>
        <taxon>Panicoideae</taxon>
        <taxon>Panicodae</taxon>
        <taxon>Paniceae</taxon>
        <taxon>Melinidinae</taxon>
        <taxon>Urochloa</taxon>
    </lineage>
</organism>
<reference evidence="1 2" key="2">
    <citation type="submission" date="2024-10" db="EMBL/GenBank/DDBJ databases">
        <authorList>
            <person name="Ryan C."/>
        </authorList>
    </citation>
    <scope>NUCLEOTIDE SEQUENCE [LARGE SCALE GENOMIC DNA]</scope>
</reference>
<reference evidence="2" key="1">
    <citation type="submission" date="2024-06" db="EMBL/GenBank/DDBJ databases">
        <authorList>
            <person name="Ryan C."/>
        </authorList>
    </citation>
    <scope>NUCLEOTIDE SEQUENCE [LARGE SCALE GENOMIC DNA]</scope>
</reference>
<dbReference type="Proteomes" id="UP001497457">
    <property type="component" value="Chromosome 19rd"/>
</dbReference>
<dbReference type="AlphaFoldDB" id="A0ABC8ZMQ5"/>
<protein>
    <submittedName>
        <fullName evidence="1">Uncharacterized protein</fullName>
    </submittedName>
</protein>
<dbReference type="PANTHER" id="PTHR32263:SF19">
    <property type="entry name" value="OS03G0230300 PROTEIN"/>
    <property type="match status" value="1"/>
</dbReference>
<keyword evidence="2" id="KW-1185">Reference proteome</keyword>
<proteinExistence type="predicted"/>
<gene>
    <name evidence="1" type="ORF">URODEC1_LOCUS46509</name>
</gene>
<sequence length="318" mass="35005">MDEASGLPILPGPLSRQWLDFQRSGAPVKIVLIFRDRGMTYGVGPSNPQTIAAKKPIMKWVLPCGTTLLLDFVHMVCIEFGAGGYAKRTLSFYWVDDEGSFFSPVGFGGSEASVRKAFDRSSGGYLSVTAVRRCRHREARACGFLKKPTWAFGWYGAEPGDLDAAAGGGEVRTNLQLLDLAGARAGRPWAHGRGLHVSAVDRLQPGAVLSLLAMKLGTKGFSRFARVLYCALAPGVRELVAAGSPQSQPSCSFFHSGTDSLSRTRWYVFWDRSLGTSILPLYDVSFEVTEEGMKFMQRLNDKRKRQRWSKGVPCRRRG</sequence>
<accession>A0ABC8ZMQ5</accession>
<name>A0ABC8ZMQ5_9POAL</name>
<evidence type="ECO:0000313" key="1">
    <source>
        <dbReference type="EMBL" id="CAL4964150.1"/>
    </source>
</evidence>
<dbReference type="EMBL" id="OZ075129">
    <property type="protein sequence ID" value="CAL4964150.1"/>
    <property type="molecule type" value="Genomic_DNA"/>
</dbReference>